<protein>
    <recommendedName>
        <fullName evidence="7">Gamma tubulin complex component C-terminal domain-containing protein</fullName>
    </recommendedName>
</protein>
<evidence type="ECO:0000256" key="4">
    <source>
        <dbReference type="ARBA" id="ARBA00022701"/>
    </source>
</evidence>
<evidence type="ECO:0000259" key="7">
    <source>
        <dbReference type="Pfam" id="PF04130"/>
    </source>
</evidence>
<feature type="compositionally biased region" description="Acidic residues" evidence="6">
    <location>
        <begin position="492"/>
        <end position="503"/>
    </location>
</feature>
<keyword evidence="4" id="KW-0493">Microtubule</keyword>
<feature type="compositionally biased region" description="Basic and acidic residues" evidence="6">
    <location>
        <begin position="543"/>
        <end position="552"/>
    </location>
</feature>
<proteinExistence type="inferred from homology"/>
<comment type="similarity">
    <text evidence="2">Belongs to the TUBGCP family.</text>
</comment>
<evidence type="ECO:0000313" key="8">
    <source>
        <dbReference type="EMBL" id="KAJ8612230.1"/>
    </source>
</evidence>
<evidence type="ECO:0000256" key="5">
    <source>
        <dbReference type="ARBA" id="ARBA00023212"/>
    </source>
</evidence>
<keyword evidence="5" id="KW-0206">Cytoskeleton</keyword>
<evidence type="ECO:0000256" key="6">
    <source>
        <dbReference type="SAM" id="MobiDB-lite"/>
    </source>
</evidence>
<comment type="subcellular location">
    <subcellularLocation>
        <location evidence="1">Cytoplasm</location>
        <location evidence="1">Cytoskeleton</location>
    </subcellularLocation>
</comment>
<reference evidence="8" key="1">
    <citation type="submission" date="2023-01" db="EMBL/GenBank/DDBJ databases">
        <title>Metagenome sequencing of chrysophaentin producing Chrysophaeum taylorii.</title>
        <authorList>
            <person name="Davison J."/>
            <person name="Bewley C."/>
        </authorList>
    </citation>
    <scope>NUCLEOTIDE SEQUENCE</scope>
    <source>
        <strain evidence="8">NIES-1699</strain>
    </source>
</reference>
<dbReference type="Pfam" id="PF04130">
    <property type="entry name" value="GCP_C_terminal"/>
    <property type="match status" value="1"/>
</dbReference>
<organism evidence="8 9">
    <name type="scientific">Chrysophaeum taylorii</name>
    <dbReference type="NCBI Taxonomy" id="2483200"/>
    <lineage>
        <taxon>Eukaryota</taxon>
        <taxon>Sar</taxon>
        <taxon>Stramenopiles</taxon>
        <taxon>Ochrophyta</taxon>
        <taxon>Pelagophyceae</taxon>
        <taxon>Pelagomonadales</taxon>
        <taxon>Pelagomonadaceae</taxon>
        <taxon>Chrysophaeum</taxon>
    </lineage>
</organism>
<evidence type="ECO:0000256" key="1">
    <source>
        <dbReference type="ARBA" id="ARBA00004245"/>
    </source>
</evidence>
<dbReference type="GO" id="GO:0005874">
    <property type="term" value="C:microtubule"/>
    <property type="evidence" value="ECO:0007669"/>
    <property type="project" value="UniProtKB-KW"/>
</dbReference>
<dbReference type="AlphaFoldDB" id="A0AAD7XTL5"/>
<dbReference type="GO" id="GO:0043015">
    <property type="term" value="F:gamma-tubulin binding"/>
    <property type="evidence" value="ECO:0007669"/>
    <property type="project" value="InterPro"/>
</dbReference>
<keyword evidence="9" id="KW-1185">Reference proteome</keyword>
<keyword evidence="3" id="KW-0963">Cytoplasm</keyword>
<feature type="region of interest" description="Disordered" evidence="6">
    <location>
        <begin position="292"/>
        <end position="321"/>
    </location>
</feature>
<sequence length="864" mass="96536">MTLVDDSSFVRRFELEEAAVGEEIWHLDLRLEPRIEEECVVAREVCAAKEVEVRRPPEEPPVVKSRWDAVGGALVPLRRRKPVRIDRDVPNADDALLCLIGVESQTFWRRGLRMEASNPTLAEFAAAGTSYLRCEALAASLPDALGPEVGAILLGYQKVCLALRRGRPPTSKLRRETCASSRRSLRRLEKLLEQLEGGPVFSVLETVLRLRDQALVDGDAVTFRCCARLLLSARANILEQPPSTLPVESGHAERRLATLRETLASQVRPEPISLPPRPPRTPRVVVVEAVPSPAPAPLPAPASSSPEKDEPVDDDDDDDTRKEDLTKLAEAALRAKYEAKIRKAEHRALVAAWRTARIERVASRAKLANLLRDDVRAWLAEAARRGAATTEEDPRPEYEHATAGGESRADDEEICQQQRQISVVVSGDEDEEDDDDWERVDENSLPPVLSLEENIAKTPEGPQDHAPVSEVREIPRDDEPPGDAPNVAEIVEQIDESSLDDESSIQSAGPEIPEAALRSEIEDDTPDQENEEEEEEEEEVEEDPPRSRRNDEAFEEKEEQQPIVDGPFSAVVRVGLAEAMMCEKSARSSFVQPVASLDDRDVVGALRAAYGPARGAPLVCRRELLVLAKYLFALLRGHCLEGRGIVFEDNEESSAEEVVTSRLPRTLESIIGDDALDKYEKLRRLFLLDRRTLALVDHRMATQLVRSRGSRTKITAASVFRYEVTFAVRAVHDYLVCAVQSEWRHFLGGLEVDVLDCVAARHARFLEQTLHRCFLDDDSKLVRARATALRDRAKEICRPDCPTAYRDRLDLTSARRDFASTAQSLKQMLVQRRSRAGSRPDSNTTELITRLAYFDGVLSSLETW</sequence>
<feature type="compositionally biased region" description="Acidic residues" evidence="6">
    <location>
        <begin position="521"/>
        <end position="542"/>
    </location>
</feature>
<feature type="compositionally biased region" description="Basic and acidic residues" evidence="6">
    <location>
        <begin position="470"/>
        <end position="479"/>
    </location>
</feature>
<name>A0AAD7XTL5_9STRA</name>
<evidence type="ECO:0000256" key="3">
    <source>
        <dbReference type="ARBA" id="ARBA00022490"/>
    </source>
</evidence>
<dbReference type="Gene3D" id="1.20.120.1900">
    <property type="entry name" value="Gamma-tubulin complex, C-terminal domain"/>
    <property type="match status" value="1"/>
</dbReference>
<evidence type="ECO:0000256" key="2">
    <source>
        <dbReference type="ARBA" id="ARBA00010337"/>
    </source>
</evidence>
<feature type="domain" description="Gamma tubulin complex component C-terminal" evidence="7">
    <location>
        <begin position="664"/>
        <end position="784"/>
    </location>
</feature>
<dbReference type="Proteomes" id="UP001230188">
    <property type="component" value="Unassembled WGS sequence"/>
</dbReference>
<evidence type="ECO:0000313" key="9">
    <source>
        <dbReference type="Proteomes" id="UP001230188"/>
    </source>
</evidence>
<dbReference type="EMBL" id="JAQMWT010000055">
    <property type="protein sequence ID" value="KAJ8612230.1"/>
    <property type="molecule type" value="Genomic_DNA"/>
</dbReference>
<accession>A0AAD7XTL5</accession>
<dbReference type="InterPro" id="IPR040457">
    <property type="entry name" value="GCP_C"/>
</dbReference>
<gene>
    <name evidence="8" type="ORF">CTAYLR_002933</name>
</gene>
<feature type="region of interest" description="Disordered" evidence="6">
    <location>
        <begin position="385"/>
        <end position="564"/>
    </location>
</feature>
<dbReference type="InterPro" id="IPR042241">
    <property type="entry name" value="GCP_C_sf"/>
</dbReference>
<comment type="caution">
    <text evidence="8">The sequence shown here is derived from an EMBL/GenBank/DDBJ whole genome shotgun (WGS) entry which is preliminary data.</text>
</comment>
<feature type="compositionally biased region" description="Acidic residues" evidence="6">
    <location>
        <begin position="427"/>
        <end position="439"/>
    </location>
</feature>